<dbReference type="EMBL" id="FMYG01000009">
    <property type="protein sequence ID" value="SDC96367.1"/>
    <property type="molecule type" value="Genomic_DNA"/>
</dbReference>
<keyword evidence="1" id="KW-1277">Toxin-antitoxin system</keyword>
<dbReference type="OrthoDB" id="278204at2"/>
<reference evidence="2 3" key="1">
    <citation type="submission" date="2016-09" db="EMBL/GenBank/DDBJ databases">
        <authorList>
            <person name="Capua I."/>
            <person name="De Benedictis P."/>
            <person name="Joannis T."/>
            <person name="Lombin L.H."/>
            <person name="Cattoli G."/>
        </authorList>
    </citation>
    <scope>NUCLEOTIDE SEQUENCE [LARGE SCALE GENOMIC DNA]</scope>
    <source>
        <strain evidence="2 3">NIO-1002</strain>
    </source>
</reference>
<dbReference type="AlphaFoldDB" id="A0A1G6QX85"/>
<sequence length="105" mass="11948">MTARQREHPEAAAELDAAVHWYEQERTGLGALLLDRAEQARRDLAEWPDASPPSRTLDDGTIVRSKAIHGFPYRIVYAVEPAGVVILAYAHERREPAFWALRRDE</sequence>
<dbReference type="InterPro" id="IPR035093">
    <property type="entry name" value="RelE/ParE_toxin_dom_sf"/>
</dbReference>
<proteinExistence type="predicted"/>
<evidence type="ECO:0000256" key="1">
    <source>
        <dbReference type="ARBA" id="ARBA00022649"/>
    </source>
</evidence>
<gene>
    <name evidence="2" type="ORF">SAMN05216418_3399</name>
</gene>
<evidence type="ECO:0000313" key="3">
    <source>
        <dbReference type="Proteomes" id="UP000183203"/>
    </source>
</evidence>
<dbReference type="Pfam" id="PF05016">
    <property type="entry name" value="ParE_toxin"/>
    <property type="match status" value="1"/>
</dbReference>
<evidence type="ECO:0000313" key="2">
    <source>
        <dbReference type="EMBL" id="SDC96367.1"/>
    </source>
</evidence>
<name>A0A1G6QX85_9MICO</name>
<dbReference type="Proteomes" id="UP000183203">
    <property type="component" value="Unassembled WGS sequence"/>
</dbReference>
<accession>A0A1G6QX85</accession>
<dbReference type="InterPro" id="IPR007712">
    <property type="entry name" value="RelE/ParE_toxin"/>
</dbReference>
<dbReference type="Gene3D" id="3.30.2310.20">
    <property type="entry name" value="RelE-like"/>
    <property type="match status" value="1"/>
</dbReference>
<protein>
    <submittedName>
        <fullName evidence="2">ParE toxin of type II toxin-antitoxin system, parDE</fullName>
    </submittedName>
</protein>
<dbReference type="RefSeq" id="WP_058233499.1">
    <property type="nucleotide sequence ID" value="NZ_FMYG01000009.1"/>
</dbReference>
<dbReference type="STRING" id="993073.AS029_15540"/>
<organism evidence="2 3">
    <name type="scientific">Microbacterium enclense</name>
    <dbReference type="NCBI Taxonomy" id="993073"/>
    <lineage>
        <taxon>Bacteria</taxon>
        <taxon>Bacillati</taxon>
        <taxon>Actinomycetota</taxon>
        <taxon>Actinomycetes</taxon>
        <taxon>Micrococcales</taxon>
        <taxon>Microbacteriaceae</taxon>
        <taxon>Microbacterium</taxon>
    </lineage>
</organism>